<feature type="domain" description="Small ribosomal subunit protein uS4 N-terminal" evidence="9">
    <location>
        <begin position="4"/>
        <end position="106"/>
    </location>
</feature>
<keyword evidence="11" id="KW-1185">Reference proteome</keyword>
<evidence type="ECO:0000256" key="1">
    <source>
        <dbReference type="ARBA" id="ARBA00004604"/>
    </source>
</evidence>
<evidence type="ECO:0000259" key="9">
    <source>
        <dbReference type="SMART" id="SM01390"/>
    </source>
</evidence>
<dbReference type="PANTHER" id="PTHR11831">
    <property type="entry name" value="30S 40S RIBOSOMAL PROTEIN"/>
    <property type="match status" value="1"/>
</dbReference>
<comment type="subcellular location">
    <subcellularLocation>
        <location evidence="1">Nucleus</location>
        <location evidence="1">Nucleolus</location>
    </subcellularLocation>
</comment>
<keyword evidence="5" id="KW-0539">Nucleus</keyword>
<protein>
    <submittedName>
        <fullName evidence="10">Uncharacterized protein</fullName>
    </submittedName>
</protein>
<evidence type="ECO:0000256" key="6">
    <source>
        <dbReference type="ARBA" id="ARBA00023274"/>
    </source>
</evidence>
<evidence type="ECO:0000256" key="4">
    <source>
        <dbReference type="ARBA" id="ARBA00022884"/>
    </source>
</evidence>
<comment type="caution">
    <text evidence="10">The sequence shown here is derived from an EMBL/GenBank/DDBJ whole genome shotgun (WGS) entry which is preliminary data.</text>
</comment>
<feature type="domain" description="RNA-binding S4" evidence="8">
    <location>
        <begin position="107"/>
        <end position="173"/>
    </location>
</feature>
<dbReference type="InterPro" id="IPR001912">
    <property type="entry name" value="Ribosomal_uS4_N"/>
</dbReference>
<dbReference type="Gene3D" id="3.10.290.10">
    <property type="entry name" value="RNA-binding S4 domain"/>
    <property type="match status" value="1"/>
</dbReference>
<keyword evidence="6" id="KW-0687">Ribonucleoprotein</keyword>
<evidence type="ECO:0000313" key="10">
    <source>
        <dbReference type="EMBL" id="KAK8841222.1"/>
    </source>
</evidence>
<dbReference type="SMART" id="SM00363">
    <property type="entry name" value="S4"/>
    <property type="match status" value="1"/>
</dbReference>
<dbReference type="SUPFAM" id="SSF55174">
    <property type="entry name" value="Alpha-L RNA-binding motif"/>
    <property type="match status" value="1"/>
</dbReference>
<dbReference type="SMART" id="SM01390">
    <property type="entry name" value="Ribosomal_S4"/>
    <property type="match status" value="1"/>
</dbReference>
<dbReference type="PROSITE" id="PS50889">
    <property type="entry name" value="S4"/>
    <property type="match status" value="1"/>
</dbReference>
<dbReference type="Pfam" id="PF01479">
    <property type="entry name" value="S4"/>
    <property type="match status" value="1"/>
</dbReference>
<keyword evidence="4 7" id="KW-0694">RNA-binding</keyword>
<sequence length="182" mass="21628">MGRKLKYHEQKLLKKTNLYQWKKENNVRISELVGRYCLHSSDEYHNYNRLVGKIQHFTNFIRQMDSSDKVRIELTQQLLDRLYNLGIIEVRDLAACENITVAAVCRRRLPVVLKKLRFCEKVEEADRYVRQGHIRIGPDVITDPSMLVSKEKEDFIAWAHGSKIKEHVDKFNETYDTYEQLD</sequence>
<dbReference type="InterPro" id="IPR022801">
    <property type="entry name" value="Ribosomal_uS4"/>
</dbReference>
<evidence type="ECO:0000313" key="11">
    <source>
        <dbReference type="Proteomes" id="UP001470230"/>
    </source>
</evidence>
<proteinExistence type="inferred from homology"/>
<dbReference type="Proteomes" id="UP001470230">
    <property type="component" value="Unassembled WGS sequence"/>
</dbReference>
<dbReference type="Pfam" id="PF00163">
    <property type="entry name" value="Ribosomal_S4"/>
    <property type="match status" value="1"/>
</dbReference>
<evidence type="ECO:0000259" key="8">
    <source>
        <dbReference type="SMART" id="SM00363"/>
    </source>
</evidence>
<evidence type="ECO:0000256" key="5">
    <source>
        <dbReference type="ARBA" id="ARBA00023242"/>
    </source>
</evidence>
<keyword evidence="3" id="KW-0690">Ribosome biogenesis</keyword>
<reference evidence="10 11" key="1">
    <citation type="submission" date="2024-04" db="EMBL/GenBank/DDBJ databases">
        <title>Tritrichomonas musculus Genome.</title>
        <authorList>
            <person name="Alves-Ferreira E."/>
            <person name="Grigg M."/>
            <person name="Lorenzi H."/>
            <person name="Galac M."/>
        </authorList>
    </citation>
    <scope>NUCLEOTIDE SEQUENCE [LARGE SCALE GENOMIC DNA]</scope>
    <source>
        <strain evidence="10 11">EAF2021</strain>
    </source>
</reference>
<accession>A0ABR2H4R5</accession>
<dbReference type="EMBL" id="JAPFFF010000042">
    <property type="protein sequence ID" value="KAK8841222.1"/>
    <property type="molecule type" value="Genomic_DNA"/>
</dbReference>
<evidence type="ECO:0000256" key="2">
    <source>
        <dbReference type="ARBA" id="ARBA00007465"/>
    </source>
</evidence>
<organism evidence="10 11">
    <name type="scientific">Tritrichomonas musculus</name>
    <dbReference type="NCBI Taxonomy" id="1915356"/>
    <lineage>
        <taxon>Eukaryota</taxon>
        <taxon>Metamonada</taxon>
        <taxon>Parabasalia</taxon>
        <taxon>Tritrichomonadida</taxon>
        <taxon>Tritrichomonadidae</taxon>
        <taxon>Tritrichomonas</taxon>
    </lineage>
</organism>
<dbReference type="PANTHER" id="PTHR11831:SF1">
    <property type="entry name" value="U3 SMALL NUCLEOLAR RIBONUCLEOPROTEIN PROTEIN IMP3"/>
    <property type="match status" value="1"/>
</dbReference>
<name>A0ABR2H4R5_9EUKA</name>
<dbReference type="InterPro" id="IPR036986">
    <property type="entry name" value="S4_RNA-bd_sf"/>
</dbReference>
<comment type="similarity">
    <text evidence="2">Belongs to the universal ribosomal protein uS4 family.</text>
</comment>
<dbReference type="CDD" id="cd00165">
    <property type="entry name" value="S4"/>
    <property type="match status" value="1"/>
</dbReference>
<gene>
    <name evidence="10" type="ORF">M9Y10_027422</name>
</gene>
<evidence type="ECO:0000256" key="7">
    <source>
        <dbReference type="PROSITE-ProRule" id="PRU00182"/>
    </source>
</evidence>
<evidence type="ECO:0000256" key="3">
    <source>
        <dbReference type="ARBA" id="ARBA00022517"/>
    </source>
</evidence>
<dbReference type="InterPro" id="IPR002942">
    <property type="entry name" value="S4_RNA-bd"/>
</dbReference>